<name>A0ABN0N7H8_9NEIS</name>
<protein>
    <submittedName>
        <fullName evidence="1">Uncharacterized protein</fullName>
    </submittedName>
</protein>
<evidence type="ECO:0000313" key="1">
    <source>
        <dbReference type="EMBL" id="ERE07224.1"/>
    </source>
</evidence>
<proteinExistence type="predicted"/>
<dbReference type="RefSeq" id="WP_021476759.1">
    <property type="nucleotide sequence ID" value="NZ_AVPH01000212.1"/>
</dbReference>
<dbReference type="EMBL" id="AVPH01000212">
    <property type="protein sequence ID" value="ERE07224.1"/>
    <property type="molecule type" value="Genomic_DNA"/>
</dbReference>
<keyword evidence="2" id="KW-1185">Reference proteome</keyword>
<gene>
    <name evidence="1" type="ORF">O166_06650</name>
</gene>
<accession>A0ABN0N7H8</accession>
<dbReference type="Proteomes" id="UP000016426">
    <property type="component" value="Unassembled WGS sequence"/>
</dbReference>
<evidence type="ECO:0000313" key="2">
    <source>
        <dbReference type="Proteomes" id="UP000016426"/>
    </source>
</evidence>
<comment type="caution">
    <text evidence="1">The sequence shown here is derived from an EMBL/GenBank/DDBJ whole genome shotgun (WGS) entry which is preliminary data.</text>
</comment>
<sequence length="69" mass="7573">MNRTLAHRLNPMIGNDTTETLHNLTTLLHGHCMLIADRSRGTTLDGESTLYLLQAVSGALSFEVDHPTV</sequence>
<reference evidence="1 2" key="1">
    <citation type="journal article" date="2013" name="Genome Announc.">
        <title>Genome Sequence of the Pigment-Producing Bacterium Pseudogulbenkiania ferrooxidans, Isolated from Loktak Lake.</title>
        <authorList>
            <person name="Puranik S."/>
            <person name="Talkal R."/>
            <person name="Qureshi A."/>
            <person name="Khardenavis A."/>
            <person name="Kapley A."/>
            <person name="Purohit H.J."/>
        </authorList>
    </citation>
    <scope>NUCLEOTIDE SEQUENCE [LARGE SCALE GENOMIC DNA]</scope>
    <source>
        <strain evidence="1 2">EGD-HP2</strain>
    </source>
</reference>
<organism evidence="1 2">
    <name type="scientific">Pseudogulbenkiania ferrooxidans EGD-HP2</name>
    <dbReference type="NCBI Taxonomy" id="1388764"/>
    <lineage>
        <taxon>Bacteria</taxon>
        <taxon>Pseudomonadati</taxon>
        <taxon>Pseudomonadota</taxon>
        <taxon>Betaproteobacteria</taxon>
        <taxon>Neisseriales</taxon>
        <taxon>Chromobacteriaceae</taxon>
        <taxon>Pseudogulbenkiania</taxon>
    </lineage>
</organism>